<gene>
    <name evidence="2" type="ORF">NBR_LOCUS5989</name>
</gene>
<keyword evidence="1" id="KW-0732">Signal</keyword>
<protein>
    <submittedName>
        <fullName evidence="4">Oxidoreductase</fullName>
    </submittedName>
</protein>
<proteinExistence type="predicted"/>
<dbReference type="Proteomes" id="UP000271162">
    <property type="component" value="Unassembled WGS sequence"/>
</dbReference>
<evidence type="ECO:0000313" key="3">
    <source>
        <dbReference type="Proteomes" id="UP000271162"/>
    </source>
</evidence>
<dbReference type="WBParaSite" id="NBR_0000598801-mRNA-1">
    <property type="protein sequence ID" value="NBR_0000598801-mRNA-1"/>
    <property type="gene ID" value="NBR_0000598801"/>
</dbReference>
<dbReference type="AlphaFoldDB" id="A0A0N4XTN8"/>
<organism evidence="4">
    <name type="scientific">Nippostrongylus brasiliensis</name>
    <name type="common">Rat hookworm</name>
    <dbReference type="NCBI Taxonomy" id="27835"/>
    <lineage>
        <taxon>Eukaryota</taxon>
        <taxon>Metazoa</taxon>
        <taxon>Ecdysozoa</taxon>
        <taxon>Nematoda</taxon>
        <taxon>Chromadorea</taxon>
        <taxon>Rhabditida</taxon>
        <taxon>Rhabditina</taxon>
        <taxon>Rhabditomorpha</taxon>
        <taxon>Strongyloidea</taxon>
        <taxon>Heligmosomidae</taxon>
        <taxon>Nippostrongylus</taxon>
    </lineage>
</organism>
<evidence type="ECO:0000256" key="1">
    <source>
        <dbReference type="SAM" id="SignalP"/>
    </source>
</evidence>
<keyword evidence="3" id="KW-1185">Reference proteome</keyword>
<reference evidence="4" key="1">
    <citation type="submission" date="2017-02" db="UniProtKB">
        <authorList>
            <consortium name="WormBaseParasite"/>
        </authorList>
    </citation>
    <scope>IDENTIFICATION</scope>
</reference>
<reference evidence="2 3" key="2">
    <citation type="submission" date="2018-11" db="EMBL/GenBank/DDBJ databases">
        <authorList>
            <consortium name="Pathogen Informatics"/>
        </authorList>
    </citation>
    <scope>NUCLEOTIDE SEQUENCE [LARGE SCALE GENOMIC DNA]</scope>
</reference>
<evidence type="ECO:0000313" key="4">
    <source>
        <dbReference type="WBParaSite" id="NBR_0000598801-mRNA-1"/>
    </source>
</evidence>
<feature type="chain" id="PRO_5043124786" evidence="1">
    <location>
        <begin position="18"/>
        <end position="116"/>
    </location>
</feature>
<accession>A0A0N4XTN8</accession>
<feature type="signal peptide" evidence="1">
    <location>
        <begin position="1"/>
        <end position="17"/>
    </location>
</feature>
<name>A0A0N4XTN8_NIPBR</name>
<sequence>MFGQITIILCVIIVASSFPSLQKYISKYKPKVQVEGTRTIHIYPKNRIEAVLTFGASDEMLLVAEAAINDYYSGQLFMQGDETEKMGEVMENYFGKYWSVAIFDDPFGYSWTVIRR</sequence>
<evidence type="ECO:0000313" key="2">
    <source>
        <dbReference type="EMBL" id="VDL69578.1"/>
    </source>
</evidence>
<dbReference type="EMBL" id="UYSL01019769">
    <property type="protein sequence ID" value="VDL69578.1"/>
    <property type="molecule type" value="Genomic_DNA"/>
</dbReference>